<name>A0A3S9AM48_ACIJO</name>
<organism evidence="2 3">
    <name type="scientific">Acinetobacter johnsonii</name>
    <dbReference type="NCBI Taxonomy" id="40214"/>
    <lineage>
        <taxon>Bacteria</taxon>
        <taxon>Pseudomonadati</taxon>
        <taxon>Pseudomonadota</taxon>
        <taxon>Gammaproteobacteria</taxon>
        <taxon>Moraxellales</taxon>
        <taxon>Moraxellaceae</taxon>
        <taxon>Acinetobacter</taxon>
    </lineage>
</organism>
<dbReference type="Pfam" id="PF09448">
    <property type="entry name" value="MmlI"/>
    <property type="match status" value="1"/>
</dbReference>
<dbReference type="InterPro" id="IPR011008">
    <property type="entry name" value="Dimeric_a/b-barrel"/>
</dbReference>
<dbReference type="Proteomes" id="UP000276980">
    <property type="component" value="Chromosome"/>
</dbReference>
<dbReference type="EMBL" id="CP022298">
    <property type="protein sequence ID" value="AZN64712.1"/>
    <property type="molecule type" value="Genomic_DNA"/>
</dbReference>
<accession>A0A3S9AM48</accession>
<reference evidence="2 3" key="1">
    <citation type="submission" date="2017-06" db="EMBL/GenBank/DDBJ databases">
        <title>Complete Genome Sequence of the Carbazole-Degrading Bacterium Acinetobacter johnsonii IC001.</title>
        <authorList>
            <person name="Vejarano F."/>
            <person name="Suzuki-Minakuchi C."/>
            <person name="Ohtsubo Y."/>
            <person name="Tsuda M."/>
            <person name="Okada K."/>
            <person name="Nojiri H."/>
        </authorList>
    </citation>
    <scope>NUCLEOTIDE SEQUENCE [LARGE SCALE GENOMIC DNA]</scope>
    <source>
        <strain evidence="2 3">IC001</strain>
    </source>
</reference>
<proteinExistence type="predicted"/>
<protein>
    <submittedName>
        <fullName evidence="2">4-methylmuconolactone methylisomerase</fullName>
    </submittedName>
</protein>
<evidence type="ECO:0000259" key="1">
    <source>
        <dbReference type="Pfam" id="PF09448"/>
    </source>
</evidence>
<dbReference type="Gene3D" id="3.30.70.100">
    <property type="match status" value="1"/>
</dbReference>
<feature type="domain" description="4-Methylmuconolactone methyl-isomerase" evidence="1">
    <location>
        <begin position="1"/>
        <end position="106"/>
    </location>
</feature>
<gene>
    <name evidence="2" type="ORF">CFH90_11975</name>
</gene>
<sequence length="107" mass="12677">MIRILYLLSKPEHMSKEQFDAECLRHFEMSEGIPGLHKYEVRLIALEPTDLHVPFFDVQGVDAIGECWFENEQQMQTYMDSEVRKNWFEHGKTFIGKLKPFITKDVI</sequence>
<dbReference type="AlphaFoldDB" id="A0A3S9AM48"/>
<dbReference type="InterPro" id="IPR018566">
    <property type="entry name" value="MeMu_Me-Isoase"/>
</dbReference>
<evidence type="ECO:0000313" key="3">
    <source>
        <dbReference type="Proteomes" id="UP000276980"/>
    </source>
</evidence>
<dbReference type="SUPFAM" id="SSF54909">
    <property type="entry name" value="Dimeric alpha+beta barrel"/>
    <property type="match status" value="1"/>
</dbReference>
<keyword evidence="2" id="KW-0413">Isomerase</keyword>
<dbReference type="GO" id="GO:0016853">
    <property type="term" value="F:isomerase activity"/>
    <property type="evidence" value="ECO:0007669"/>
    <property type="project" value="UniProtKB-KW"/>
</dbReference>
<evidence type="ECO:0000313" key="2">
    <source>
        <dbReference type="EMBL" id="AZN64712.1"/>
    </source>
</evidence>